<dbReference type="EC" id="2.4.1.21" evidence="2"/>
<dbReference type="Pfam" id="PF13692">
    <property type="entry name" value="Glyco_trans_1_4"/>
    <property type="match status" value="1"/>
</dbReference>
<keyword evidence="4" id="KW-0808">Transferase</keyword>
<protein>
    <recommendedName>
        <fullName evidence="2">starch synthase</fullName>
        <ecNumber evidence="2">2.4.1.21</ecNumber>
    </recommendedName>
</protein>
<dbReference type="AlphaFoldDB" id="A0A810N4A3"/>
<keyword evidence="7" id="KW-1185">Reference proteome</keyword>
<dbReference type="InterPro" id="IPR013534">
    <property type="entry name" value="Starch_synth_cat_dom"/>
</dbReference>
<dbReference type="Gene3D" id="3.40.50.2000">
    <property type="entry name" value="Glycogen Phosphorylase B"/>
    <property type="match status" value="2"/>
</dbReference>
<evidence type="ECO:0000256" key="2">
    <source>
        <dbReference type="ARBA" id="ARBA00012588"/>
    </source>
</evidence>
<evidence type="ECO:0000313" key="7">
    <source>
        <dbReference type="Proteomes" id="UP000680866"/>
    </source>
</evidence>
<evidence type="ECO:0000256" key="3">
    <source>
        <dbReference type="ARBA" id="ARBA00022676"/>
    </source>
</evidence>
<dbReference type="GO" id="GO:0009011">
    <property type="term" value="F:alpha-1,4-glucan glucosyltransferase (ADP-glucose donor) activity"/>
    <property type="evidence" value="ECO:0007669"/>
    <property type="project" value="UniProtKB-EC"/>
</dbReference>
<evidence type="ECO:0000256" key="4">
    <source>
        <dbReference type="ARBA" id="ARBA00022679"/>
    </source>
</evidence>
<dbReference type="SUPFAM" id="SSF53756">
    <property type="entry name" value="UDP-Glycosyltransferase/glycogen phosphorylase"/>
    <property type="match status" value="1"/>
</dbReference>
<dbReference type="KEGG" id="pry:Prubr_33360"/>
<sequence>MHVIETYFECGGFDHRFIQGGTSVYLWQLSSALTRLGQRVSIVTPAHGRLDDLRRLHDVETLDHVDEYELPIPLEPKTWGERFPARVDIPLRTTAHLLRLDGVDLYFLSNELLDQLPDRFYPAYETKGRDLVFFKPLAYQVAAVRFIRHRFADERAIVHAHEPYYHYLMPAAFAADPTKHVVSTVQSNMPIGKSLWRPEVERLLEFLDVPSGSLTDGDAEPAAERSAHVVAMSQYQQLTHLHYEYPRDHVRIYDLVAEHADLVDFLSPGQRDFYTDFADTPFEQLFALLPVAETVRRTAHKQFVGGCAVGDNWVRGELPAVDRSAVLGELGLDPTLPTFFHNARYAVNHKGQVELVRAVDRVLTEGTAANFVLRCLSDAGIPDPLFHEVVAKHPGRVHLQWWRVDDDQLVRYATSADFCLFPSKFEMDTFLIAQGEAMATGAVPIATAQLGMAHFGHVFDPVGGPAAGGATGFAVNRSFYEDDPLLVDALAGQIRRAVRLWHERPEEYERLSRNAVDRAREFTWDRAARDHLAAFEPLWAGRKPVLTTDRLLRHGWFDLLPDGAWTQRPVADAALRLGDADAYRRCAPLSAAALTELFERAWARADFGRCARCVELAADDHPELARRLGARLAGRCTVTGRRISYRLAHAERVELVVPDLAAPDRGRPTVVRLEPDGEGFGGPLPPGAGELHLLLTLRSGRATWDRVPVGGTVHR</sequence>
<dbReference type="PANTHER" id="PTHR12526">
    <property type="entry name" value="GLYCOSYLTRANSFERASE"/>
    <property type="match status" value="1"/>
</dbReference>
<dbReference type="Proteomes" id="UP000680866">
    <property type="component" value="Chromosome"/>
</dbReference>
<reference evidence="6" key="1">
    <citation type="submission" date="2020-08" db="EMBL/GenBank/DDBJ databases">
        <title>Whole genome shotgun sequence of Polymorphospora rubra NBRC 101157.</title>
        <authorList>
            <person name="Komaki H."/>
            <person name="Tamura T."/>
        </authorList>
    </citation>
    <scope>NUCLEOTIDE SEQUENCE</scope>
    <source>
        <strain evidence="6">NBRC 101157</strain>
    </source>
</reference>
<organism evidence="6 7">
    <name type="scientific">Polymorphospora rubra</name>
    <dbReference type="NCBI Taxonomy" id="338584"/>
    <lineage>
        <taxon>Bacteria</taxon>
        <taxon>Bacillati</taxon>
        <taxon>Actinomycetota</taxon>
        <taxon>Actinomycetes</taxon>
        <taxon>Micromonosporales</taxon>
        <taxon>Micromonosporaceae</taxon>
        <taxon>Polymorphospora</taxon>
    </lineage>
</organism>
<proteinExistence type="predicted"/>
<evidence type="ECO:0000256" key="1">
    <source>
        <dbReference type="ARBA" id="ARBA00001478"/>
    </source>
</evidence>
<evidence type="ECO:0000313" key="6">
    <source>
        <dbReference type="EMBL" id="BCJ66315.1"/>
    </source>
</evidence>
<comment type="catalytic activity">
    <reaction evidence="1">
        <text>[(1-&gt;4)-alpha-D-glucosyl](n) + ADP-alpha-D-glucose = [(1-&gt;4)-alpha-D-glucosyl](n+1) + ADP + H(+)</text>
        <dbReference type="Rhea" id="RHEA:18189"/>
        <dbReference type="Rhea" id="RHEA-COMP:9584"/>
        <dbReference type="Rhea" id="RHEA-COMP:9587"/>
        <dbReference type="ChEBI" id="CHEBI:15378"/>
        <dbReference type="ChEBI" id="CHEBI:15444"/>
        <dbReference type="ChEBI" id="CHEBI:57498"/>
        <dbReference type="ChEBI" id="CHEBI:456216"/>
        <dbReference type="EC" id="2.4.1.21"/>
    </reaction>
</comment>
<feature type="domain" description="Starch synthase catalytic" evidence="5">
    <location>
        <begin position="19"/>
        <end position="161"/>
    </location>
</feature>
<gene>
    <name evidence="6" type="ORF">Prubr_33360</name>
</gene>
<dbReference type="Pfam" id="PF08323">
    <property type="entry name" value="Glyco_transf_5"/>
    <property type="match status" value="1"/>
</dbReference>
<keyword evidence="3" id="KW-0328">Glycosyltransferase</keyword>
<dbReference type="EMBL" id="AP023359">
    <property type="protein sequence ID" value="BCJ66315.1"/>
    <property type="molecule type" value="Genomic_DNA"/>
</dbReference>
<name>A0A810N4A3_9ACTN</name>
<evidence type="ECO:0000259" key="5">
    <source>
        <dbReference type="Pfam" id="PF08323"/>
    </source>
</evidence>
<accession>A0A810N4A3</accession>
<dbReference type="RefSeq" id="WP_212826338.1">
    <property type="nucleotide sequence ID" value="NZ_AP023359.1"/>
</dbReference>